<dbReference type="AlphaFoldDB" id="A0A841GK07"/>
<evidence type="ECO:0000313" key="6">
    <source>
        <dbReference type="EMBL" id="MBB6069051.1"/>
    </source>
</evidence>
<feature type="transmembrane region" description="Helical" evidence="5">
    <location>
        <begin position="293"/>
        <end position="318"/>
    </location>
</feature>
<feature type="transmembrane region" description="Helical" evidence="5">
    <location>
        <begin position="339"/>
        <end position="357"/>
    </location>
</feature>
<feature type="transmembrane region" description="Helical" evidence="5">
    <location>
        <begin position="199"/>
        <end position="223"/>
    </location>
</feature>
<feature type="transmembrane region" description="Helical" evidence="5">
    <location>
        <begin position="398"/>
        <end position="421"/>
    </location>
</feature>
<dbReference type="GO" id="GO:0015179">
    <property type="term" value="F:L-amino acid transmembrane transporter activity"/>
    <property type="evidence" value="ECO:0007669"/>
    <property type="project" value="TreeGrafter"/>
</dbReference>
<sequence>MTPSPAPLPLDGLAGQPQLARRLGLFDATMIVMGGIVGSGIFVTPYVVARHVHTPALIVGAWLAGGLIALAGAFVYAELAARRPHVGGQYAYLRDAFHPSVAFVYGWALLLVIQTGGMAAVAVTFARYFREVTHVPLGEPVVAALGIALLVAVNCMGVRSGSTVQNGLMVLKIIAILGLVTAGLIFVTPDAAVVAAPPVAQSGSLLLAFGAAMTPVMFSYGGWQTASFVAGEMRNPRRDLARGLLIGVAGVIALYVGVTLACIHALGADGLAATTTPASSVMRLAFGERGATLIAAGIAISTLGFLSQGMLTAPRVYFAMAADGLFFRSVARVSEKTRAPVVAVVLQGVLSLLIALSGTYEQILSYVVAVDWVFFALTGAALFVFRRRAGDGDDGARVPFHPLTTGLFVAAAALIVIATVVEAPVNSAVGLGIMLAGLPVYLLWRRRAA</sequence>
<evidence type="ECO:0000313" key="7">
    <source>
        <dbReference type="Proteomes" id="UP000582837"/>
    </source>
</evidence>
<feature type="transmembrane region" description="Helical" evidence="5">
    <location>
        <begin position="244"/>
        <end position="266"/>
    </location>
</feature>
<dbReference type="Gene3D" id="1.20.1740.10">
    <property type="entry name" value="Amino acid/polyamine transporter I"/>
    <property type="match status" value="1"/>
</dbReference>
<dbReference type="PIRSF" id="PIRSF006060">
    <property type="entry name" value="AA_transporter"/>
    <property type="match status" value="1"/>
</dbReference>
<gene>
    <name evidence="6" type="ORF">HNQ61_000662</name>
</gene>
<evidence type="ECO:0000256" key="4">
    <source>
        <dbReference type="ARBA" id="ARBA00023136"/>
    </source>
</evidence>
<evidence type="ECO:0000256" key="2">
    <source>
        <dbReference type="ARBA" id="ARBA00022692"/>
    </source>
</evidence>
<feature type="transmembrane region" description="Helical" evidence="5">
    <location>
        <begin position="427"/>
        <end position="444"/>
    </location>
</feature>
<proteinExistence type="predicted"/>
<feature type="transmembrane region" description="Helical" evidence="5">
    <location>
        <begin position="60"/>
        <end position="81"/>
    </location>
</feature>
<keyword evidence="4 5" id="KW-0472">Membrane</keyword>
<feature type="transmembrane region" description="Helical" evidence="5">
    <location>
        <begin position="141"/>
        <end position="158"/>
    </location>
</feature>
<protein>
    <submittedName>
        <fullName evidence="6">APA family basic amino acid/polyamine antiporter</fullName>
    </submittedName>
</protein>
<feature type="transmembrane region" description="Helical" evidence="5">
    <location>
        <begin position="102"/>
        <end position="129"/>
    </location>
</feature>
<keyword evidence="7" id="KW-1185">Reference proteome</keyword>
<feature type="transmembrane region" description="Helical" evidence="5">
    <location>
        <begin position="170"/>
        <end position="187"/>
    </location>
</feature>
<keyword evidence="2 5" id="KW-0812">Transmembrane</keyword>
<organism evidence="6 7">
    <name type="scientific">Longimicrobium terrae</name>
    <dbReference type="NCBI Taxonomy" id="1639882"/>
    <lineage>
        <taxon>Bacteria</taxon>
        <taxon>Pseudomonadati</taxon>
        <taxon>Gemmatimonadota</taxon>
        <taxon>Longimicrobiia</taxon>
        <taxon>Longimicrobiales</taxon>
        <taxon>Longimicrobiaceae</taxon>
        <taxon>Longimicrobium</taxon>
    </lineage>
</organism>
<feature type="transmembrane region" description="Helical" evidence="5">
    <location>
        <begin position="25"/>
        <end position="48"/>
    </location>
</feature>
<dbReference type="RefSeq" id="WP_205761160.1">
    <property type="nucleotide sequence ID" value="NZ_JABDTL010000001.1"/>
</dbReference>
<dbReference type="Proteomes" id="UP000582837">
    <property type="component" value="Unassembled WGS sequence"/>
</dbReference>
<dbReference type="EMBL" id="JACHIA010000001">
    <property type="protein sequence ID" value="MBB6069051.1"/>
    <property type="molecule type" value="Genomic_DNA"/>
</dbReference>
<keyword evidence="3 5" id="KW-1133">Transmembrane helix</keyword>
<comment type="subcellular location">
    <subcellularLocation>
        <location evidence="1">Membrane</location>
        <topology evidence="1">Multi-pass membrane protein</topology>
    </subcellularLocation>
</comment>
<evidence type="ECO:0000256" key="1">
    <source>
        <dbReference type="ARBA" id="ARBA00004141"/>
    </source>
</evidence>
<comment type="caution">
    <text evidence="6">The sequence shown here is derived from an EMBL/GenBank/DDBJ whole genome shotgun (WGS) entry which is preliminary data.</text>
</comment>
<dbReference type="GO" id="GO:0016020">
    <property type="term" value="C:membrane"/>
    <property type="evidence" value="ECO:0007669"/>
    <property type="project" value="UniProtKB-SubCell"/>
</dbReference>
<evidence type="ECO:0000256" key="3">
    <source>
        <dbReference type="ARBA" id="ARBA00022989"/>
    </source>
</evidence>
<evidence type="ECO:0000256" key="5">
    <source>
        <dbReference type="SAM" id="Phobius"/>
    </source>
</evidence>
<accession>A0A841GK07</accession>
<name>A0A841GK07_9BACT</name>
<dbReference type="InterPro" id="IPR050598">
    <property type="entry name" value="AminoAcid_Transporter"/>
</dbReference>
<reference evidence="6 7" key="1">
    <citation type="submission" date="2020-08" db="EMBL/GenBank/DDBJ databases">
        <title>Genomic Encyclopedia of Type Strains, Phase IV (KMG-IV): sequencing the most valuable type-strain genomes for metagenomic binning, comparative biology and taxonomic classification.</title>
        <authorList>
            <person name="Goeker M."/>
        </authorList>
    </citation>
    <scope>NUCLEOTIDE SEQUENCE [LARGE SCALE GENOMIC DNA]</scope>
    <source>
        <strain evidence="6 7">DSM 29007</strain>
    </source>
</reference>
<feature type="transmembrane region" description="Helical" evidence="5">
    <location>
        <begin position="363"/>
        <end position="386"/>
    </location>
</feature>
<dbReference type="Pfam" id="PF13520">
    <property type="entry name" value="AA_permease_2"/>
    <property type="match status" value="1"/>
</dbReference>
<dbReference type="InterPro" id="IPR002293">
    <property type="entry name" value="AA/rel_permease1"/>
</dbReference>
<dbReference type="PANTHER" id="PTHR11785">
    <property type="entry name" value="AMINO ACID TRANSPORTER"/>
    <property type="match status" value="1"/>
</dbReference>
<dbReference type="PANTHER" id="PTHR11785:SF512">
    <property type="entry name" value="SOBREMESA, ISOFORM B"/>
    <property type="match status" value="1"/>
</dbReference>